<evidence type="ECO:0000256" key="1">
    <source>
        <dbReference type="SAM" id="Phobius"/>
    </source>
</evidence>
<sequence length="67" mass="7150">MTALAAITGMLPSAFAIGAGSQMLQPLAIAVIGDLLISTLLSLIVTPVVFFRLTRKRHMQRIITEAV</sequence>
<dbReference type="PANTHER" id="PTHR32063">
    <property type="match status" value="1"/>
</dbReference>
<evidence type="ECO:0000313" key="2">
    <source>
        <dbReference type="EMBL" id="MBB5343754.1"/>
    </source>
</evidence>
<dbReference type="GO" id="GO:0005886">
    <property type="term" value="C:plasma membrane"/>
    <property type="evidence" value="ECO:0007669"/>
    <property type="project" value="TreeGrafter"/>
</dbReference>
<proteinExistence type="predicted"/>
<comment type="caution">
    <text evidence="2">The sequence shown here is derived from an EMBL/GenBank/DDBJ whole genome shotgun (WGS) entry which is preliminary data.</text>
</comment>
<protein>
    <submittedName>
        <fullName evidence="2">Multidrug efflux pump subunit AcrB</fullName>
    </submittedName>
</protein>
<dbReference type="PANTHER" id="PTHR32063:SF24">
    <property type="entry name" value="CATION EFFLUX SYSTEM (ACRB_ACRD_ACRF FAMILY)"/>
    <property type="match status" value="1"/>
</dbReference>
<dbReference type="EMBL" id="JACHDZ010000002">
    <property type="protein sequence ID" value="MBB5343754.1"/>
    <property type="molecule type" value="Genomic_DNA"/>
</dbReference>
<evidence type="ECO:0000313" key="3">
    <source>
        <dbReference type="Proteomes" id="UP000569092"/>
    </source>
</evidence>
<accession>A0A7W8J9F2</accession>
<dbReference type="Pfam" id="PF00873">
    <property type="entry name" value="ACR_tran"/>
    <property type="match status" value="1"/>
</dbReference>
<dbReference type="GO" id="GO:0042910">
    <property type="term" value="F:xenobiotic transmembrane transporter activity"/>
    <property type="evidence" value="ECO:0007669"/>
    <property type="project" value="TreeGrafter"/>
</dbReference>
<dbReference type="Gene3D" id="1.20.1640.10">
    <property type="entry name" value="Multidrug efflux transporter AcrB transmembrane domain"/>
    <property type="match status" value="1"/>
</dbReference>
<name>A0A7W8J9F2_9BACT</name>
<keyword evidence="1" id="KW-0472">Membrane</keyword>
<gene>
    <name evidence="2" type="ORF">HDF10_001729</name>
</gene>
<keyword evidence="1" id="KW-0812">Transmembrane</keyword>
<dbReference type="InterPro" id="IPR001036">
    <property type="entry name" value="Acrflvin-R"/>
</dbReference>
<dbReference type="Proteomes" id="UP000569092">
    <property type="component" value="Unassembled WGS sequence"/>
</dbReference>
<dbReference type="SUPFAM" id="SSF82866">
    <property type="entry name" value="Multidrug efflux transporter AcrB transmembrane domain"/>
    <property type="match status" value="1"/>
</dbReference>
<keyword evidence="1" id="KW-1133">Transmembrane helix</keyword>
<reference evidence="2 3" key="1">
    <citation type="submission" date="2020-08" db="EMBL/GenBank/DDBJ databases">
        <title>Genomic Encyclopedia of Type Strains, Phase IV (KMG-V): Genome sequencing to study the core and pangenomes of soil and plant-associated prokaryotes.</title>
        <authorList>
            <person name="Whitman W."/>
        </authorList>
    </citation>
    <scope>NUCLEOTIDE SEQUENCE [LARGE SCALE GENOMIC DNA]</scope>
    <source>
        <strain evidence="2 3">M8US30</strain>
    </source>
</reference>
<dbReference type="AlphaFoldDB" id="A0A7W8J9F2"/>
<organism evidence="2 3">
    <name type="scientific">Tunturiibacter lichenicola</name>
    <dbReference type="NCBI Taxonomy" id="2051959"/>
    <lineage>
        <taxon>Bacteria</taxon>
        <taxon>Pseudomonadati</taxon>
        <taxon>Acidobacteriota</taxon>
        <taxon>Terriglobia</taxon>
        <taxon>Terriglobales</taxon>
        <taxon>Acidobacteriaceae</taxon>
        <taxon>Tunturiibacter</taxon>
    </lineage>
</organism>
<feature type="transmembrane region" description="Helical" evidence="1">
    <location>
        <begin position="26"/>
        <end position="51"/>
    </location>
</feature>